<dbReference type="Proteomes" id="UP001489004">
    <property type="component" value="Unassembled WGS sequence"/>
</dbReference>
<gene>
    <name evidence="3" type="ORF">WJX72_006268</name>
</gene>
<feature type="region of interest" description="Disordered" evidence="1">
    <location>
        <begin position="1"/>
        <end position="95"/>
    </location>
</feature>
<keyword evidence="4" id="KW-1185">Reference proteome</keyword>
<feature type="compositionally biased region" description="Low complexity" evidence="1">
    <location>
        <begin position="64"/>
        <end position="81"/>
    </location>
</feature>
<evidence type="ECO:0000259" key="2">
    <source>
        <dbReference type="Pfam" id="PF13716"/>
    </source>
</evidence>
<evidence type="ECO:0000313" key="4">
    <source>
        <dbReference type="Proteomes" id="UP001489004"/>
    </source>
</evidence>
<dbReference type="SUPFAM" id="SSF52087">
    <property type="entry name" value="CRAL/TRIO domain"/>
    <property type="match status" value="1"/>
</dbReference>
<evidence type="ECO:0000313" key="3">
    <source>
        <dbReference type="EMBL" id="KAK9820116.1"/>
    </source>
</evidence>
<dbReference type="InterPro" id="IPR001251">
    <property type="entry name" value="CRAL-TRIO_dom"/>
</dbReference>
<feature type="domain" description="CRAL-TRIO" evidence="2">
    <location>
        <begin position="280"/>
        <end position="392"/>
    </location>
</feature>
<feature type="compositionally biased region" description="Polar residues" evidence="1">
    <location>
        <begin position="174"/>
        <end position="190"/>
    </location>
</feature>
<evidence type="ECO:0000256" key="1">
    <source>
        <dbReference type="SAM" id="MobiDB-lite"/>
    </source>
</evidence>
<name>A0AAW1QFW2_9CHLO</name>
<dbReference type="EMBL" id="JALJOR010000003">
    <property type="protein sequence ID" value="KAK9820116.1"/>
    <property type="molecule type" value="Genomic_DNA"/>
</dbReference>
<organism evidence="3 4">
    <name type="scientific">[Myrmecia] bisecta</name>
    <dbReference type="NCBI Taxonomy" id="41462"/>
    <lineage>
        <taxon>Eukaryota</taxon>
        <taxon>Viridiplantae</taxon>
        <taxon>Chlorophyta</taxon>
        <taxon>core chlorophytes</taxon>
        <taxon>Trebouxiophyceae</taxon>
        <taxon>Trebouxiales</taxon>
        <taxon>Trebouxiaceae</taxon>
        <taxon>Myrmecia</taxon>
    </lineage>
</organism>
<feature type="compositionally biased region" description="Basic and acidic residues" evidence="1">
    <location>
        <begin position="154"/>
        <end position="168"/>
    </location>
</feature>
<feature type="compositionally biased region" description="Polar residues" evidence="1">
    <location>
        <begin position="19"/>
        <end position="40"/>
    </location>
</feature>
<sequence length="461" mass="48425">MGDQATAMEEQQHGPTAAPTGSETISAERSQMASTGSASKQPGDEEPAAPLAGSSDADASTQPSSAAHGSGSDAGHGASSSPTPDAGEDDLPPVSIMLARTVLPSASTVAAGVVGKTMAPPSPAMPNAVQTSPPQPQGEPGEQASPQRAETEEERVTRELAVLDKQAEAEMQADSAQRANGRLQSSSSLGTPPAAPQEHSSKQEVLPMDGDLAGAEVRQVLQQPEVAGEEWIQERPFSPPPGAAPNTTFSPPSEDAEGPGMFEPDDFRGMLYYDGVDSLGRPVVVVNAEAVASTVTRRQAMDYMLQRLEPIVTQGPYVLVMVATSRDNSHKLPAGWLIAAYRSLSRPFRKNVKFVILVRPSRMLRTVLACMRPFLSRKAHKKVKKVANLSDIGAATGGEVTLQHLGPRFASSAGQFMSEGMAPYSPTMFSMPSLPSSFSPASFSSATGEVSLGQQRFPSYT</sequence>
<reference evidence="3 4" key="1">
    <citation type="journal article" date="2024" name="Nat. Commun.">
        <title>Phylogenomics reveals the evolutionary origins of lichenization in chlorophyte algae.</title>
        <authorList>
            <person name="Puginier C."/>
            <person name="Libourel C."/>
            <person name="Otte J."/>
            <person name="Skaloud P."/>
            <person name="Haon M."/>
            <person name="Grisel S."/>
            <person name="Petersen M."/>
            <person name="Berrin J.G."/>
            <person name="Delaux P.M."/>
            <person name="Dal Grande F."/>
            <person name="Keller J."/>
        </authorList>
    </citation>
    <scope>NUCLEOTIDE SEQUENCE [LARGE SCALE GENOMIC DNA]</scope>
    <source>
        <strain evidence="3 4">SAG 2043</strain>
    </source>
</reference>
<proteinExistence type="predicted"/>
<dbReference type="InterPro" id="IPR036865">
    <property type="entry name" value="CRAL-TRIO_dom_sf"/>
</dbReference>
<accession>A0AAW1QFW2</accession>
<feature type="region of interest" description="Disordered" evidence="1">
    <location>
        <begin position="234"/>
        <end position="262"/>
    </location>
</feature>
<dbReference type="AlphaFoldDB" id="A0AAW1QFW2"/>
<dbReference type="Gene3D" id="3.40.525.10">
    <property type="entry name" value="CRAL-TRIO lipid binding domain"/>
    <property type="match status" value="1"/>
</dbReference>
<protein>
    <recommendedName>
        <fullName evidence="2">CRAL-TRIO domain-containing protein</fullName>
    </recommendedName>
</protein>
<feature type="compositionally biased region" description="Low complexity" evidence="1">
    <location>
        <begin position="138"/>
        <end position="147"/>
    </location>
</feature>
<dbReference type="Pfam" id="PF13716">
    <property type="entry name" value="CRAL_TRIO_2"/>
    <property type="match status" value="1"/>
</dbReference>
<comment type="caution">
    <text evidence="3">The sequence shown here is derived from an EMBL/GenBank/DDBJ whole genome shotgun (WGS) entry which is preliminary data.</text>
</comment>
<feature type="region of interest" description="Disordered" evidence="1">
    <location>
        <begin position="114"/>
        <end position="204"/>
    </location>
</feature>